<reference evidence="1" key="1">
    <citation type="journal article" date="2019" name="bioRxiv">
        <title>The Genome of the Zebra Mussel, Dreissena polymorpha: A Resource for Invasive Species Research.</title>
        <authorList>
            <person name="McCartney M.A."/>
            <person name="Auch B."/>
            <person name="Kono T."/>
            <person name="Mallez S."/>
            <person name="Zhang Y."/>
            <person name="Obille A."/>
            <person name="Becker A."/>
            <person name="Abrahante J.E."/>
            <person name="Garbe J."/>
            <person name="Badalamenti J.P."/>
            <person name="Herman A."/>
            <person name="Mangelson H."/>
            <person name="Liachko I."/>
            <person name="Sullivan S."/>
            <person name="Sone E.D."/>
            <person name="Koren S."/>
            <person name="Silverstein K.A.T."/>
            <person name="Beckman K.B."/>
            <person name="Gohl D.M."/>
        </authorList>
    </citation>
    <scope>NUCLEOTIDE SEQUENCE</scope>
    <source>
        <strain evidence="1">Duluth1</strain>
        <tissue evidence="1">Whole animal</tissue>
    </source>
</reference>
<dbReference type="Proteomes" id="UP000828390">
    <property type="component" value="Unassembled WGS sequence"/>
</dbReference>
<protein>
    <submittedName>
        <fullName evidence="1">Uncharacterized protein</fullName>
    </submittedName>
</protein>
<proteinExistence type="predicted"/>
<evidence type="ECO:0000313" key="1">
    <source>
        <dbReference type="EMBL" id="KAH3839848.1"/>
    </source>
</evidence>
<dbReference type="AlphaFoldDB" id="A0A9D4QQU7"/>
<comment type="caution">
    <text evidence="1">The sequence shown here is derived from an EMBL/GenBank/DDBJ whole genome shotgun (WGS) entry which is preliminary data.</text>
</comment>
<name>A0A9D4QQU7_DREPO</name>
<accession>A0A9D4QQU7</accession>
<dbReference type="PANTHER" id="PTHR19446">
    <property type="entry name" value="REVERSE TRANSCRIPTASES"/>
    <property type="match status" value="1"/>
</dbReference>
<organism evidence="1 2">
    <name type="scientific">Dreissena polymorpha</name>
    <name type="common">Zebra mussel</name>
    <name type="synonym">Mytilus polymorpha</name>
    <dbReference type="NCBI Taxonomy" id="45954"/>
    <lineage>
        <taxon>Eukaryota</taxon>
        <taxon>Metazoa</taxon>
        <taxon>Spiralia</taxon>
        <taxon>Lophotrochozoa</taxon>
        <taxon>Mollusca</taxon>
        <taxon>Bivalvia</taxon>
        <taxon>Autobranchia</taxon>
        <taxon>Heteroconchia</taxon>
        <taxon>Euheterodonta</taxon>
        <taxon>Imparidentia</taxon>
        <taxon>Neoheterodontei</taxon>
        <taxon>Myida</taxon>
        <taxon>Dreissenoidea</taxon>
        <taxon>Dreissenidae</taxon>
        <taxon>Dreissena</taxon>
    </lineage>
</organism>
<evidence type="ECO:0000313" key="2">
    <source>
        <dbReference type="Proteomes" id="UP000828390"/>
    </source>
</evidence>
<gene>
    <name evidence="1" type="ORF">DPMN_113285</name>
</gene>
<dbReference type="EMBL" id="JAIWYP010000004">
    <property type="protein sequence ID" value="KAH3839848.1"/>
    <property type="molecule type" value="Genomic_DNA"/>
</dbReference>
<sequence>MTAILIKSITVKSEISAITNIVSNSPVNLVNLDELTKALKTIKKGKAADIFGIYIEHVVFGQDSLRTRILEIINIIFSNREISTCLKRGILTPVLKKKGVTNKVGNYREITVLPTLCKIIETILRNRIQDCSLNVQNPVDSQETRILFRVLPIKCRLYSRGVLPRVFRHKSHCSCCVPGRKVCVRRGRPLPTSAQTIPCRNK</sequence>
<keyword evidence="2" id="KW-1185">Reference proteome</keyword>
<reference evidence="1" key="2">
    <citation type="submission" date="2020-11" db="EMBL/GenBank/DDBJ databases">
        <authorList>
            <person name="McCartney M.A."/>
            <person name="Auch B."/>
            <person name="Kono T."/>
            <person name="Mallez S."/>
            <person name="Becker A."/>
            <person name="Gohl D.M."/>
            <person name="Silverstein K.A.T."/>
            <person name="Koren S."/>
            <person name="Bechman K.B."/>
            <person name="Herman A."/>
            <person name="Abrahante J.E."/>
            <person name="Garbe J."/>
        </authorList>
    </citation>
    <scope>NUCLEOTIDE SEQUENCE</scope>
    <source>
        <strain evidence="1">Duluth1</strain>
        <tissue evidence="1">Whole animal</tissue>
    </source>
</reference>